<dbReference type="SMART" id="SM00419">
    <property type="entry name" value="HTH_CRP"/>
    <property type="match status" value="1"/>
</dbReference>
<keyword evidence="2" id="KW-0238">DNA-binding</keyword>
<dbReference type="InterPro" id="IPR050397">
    <property type="entry name" value="Env_Response_Regulators"/>
</dbReference>
<evidence type="ECO:0000256" key="1">
    <source>
        <dbReference type="ARBA" id="ARBA00023015"/>
    </source>
</evidence>
<dbReference type="EMBL" id="SLUK01000006">
    <property type="protein sequence ID" value="TCL43159.1"/>
    <property type="molecule type" value="Genomic_DNA"/>
</dbReference>
<comment type="caution">
    <text evidence="5">The sequence shown here is derived from an EMBL/GenBank/DDBJ whole genome shotgun (WGS) entry which is preliminary data.</text>
</comment>
<dbReference type="InterPro" id="IPR018490">
    <property type="entry name" value="cNMP-bd_dom_sf"/>
</dbReference>
<evidence type="ECO:0000256" key="3">
    <source>
        <dbReference type="ARBA" id="ARBA00023163"/>
    </source>
</evidence>
<dbReference type="SUPFAM" id="SSF46785">
    <property type="entry name" value="Winged helix' DNA-binding domain"/>
    <property type="match status" value="1"/>
</dbReference>
<name>A0A9X8Y877_9FIRM</name>
<dbReference type="PANTHER" id="PTHR24567">
    <property type="entry name" value="CRP FAMILY TRANSCRIPTIONAL REGULATORY PROTEIN"/>
    <property type="match status" value="1"/>
</dbReference>
<dbReference type="PANTHER" id="PTHR24567:SF74">
    <property type="entry name" value="HTH-TYPE TRANSCRIPTIONAL REGULATOR ARCR"/>
    <property type="match status" value="1"/>
</dbReference>
<dbReference type="CDD" id="cd00038">
    <property type="entry name" value="CAP_ED"/>
    <property type="match status" value="1"/>
</dbReference>
<dbReference type="InterPro" id="IPR014710">
    <property type="entry name" value="RmlC-like_jellyroll"/>
</dbReference>
<dbReference type="Pfam" id="PF13545">
    <property type="entry name" value="HTH_Crp_2"/>
    <property type="match status" value="1"/>
</dbReference>
<accession>A0A9X8Y877</accession>
<proteinExistence type="predicted"/>
<dbReference type="InterPro" id="IPR036388">
    <property type="entry name" value="WH-like_DNA-bd_sf"/>
</dbReference>
<evidence type="ECO:0000256" key="2">
    <source>
        <dbReference type="ARBA" id="ARBA00023125"/>
    </source>
</evidence>
<sequence length="228" mass="26135">MVPILDKEDFQFLQEGLPFYTQLEPAQQARLRQECARLSYRQGDKLHRGSQDCAGLMLVRSGRLRVYILSQSGREITLYRLLEWDICLFSAACIFRDINFEVWIEAERGSEVILIPTALFGELSQQNIAVADTVNHLIASRFSDVMWVMEQVLFMSFDKRLALFLLEQQAIEGSGQLELTHDMIANHLGTAREVVTRMLKYFQSEGMVRLSRGMIEIVDEGRLRALAG</sequence>
<dbReference type="RefSeq" id="WP_286170795.1">
    <property type="nucleotide sequence ID" value="NZ_SLUK01000006.1"/>
</dbReference>
<feature type="domain" description="HTH crp-type" evidence="4">
    <location>
        <begin position="155"/>
        <end position="221"/>
    </location>
</feature>
<dbReference type="GO" id="GO:0003677">
    <property type="term" value="F:DNA binding"/>
    <property type="evidence" value="ECO:0007669"/>
    <property type="project" value="UniProtKB-KW"/>
</dbReference>
<evidence type="ECO:0000259" key="4">
    <source>
        <dbReference type="PROSITE" id="PS51063"/>
    </source>
</evidence>
<dbReference type="GO" id="GO:0003700">
    <property type="term" value="F:DNA-binding transcription factor activity"/>
    <property type="evidence" value="ECO:0007669"/>
    <property type="project" value="TreeGrafter"/>
</dbReference>
<dbReference type="Gene3D" id="2.60.120.10">
    <property type="entry name" value="Jelly Rolls"/>
    <property type="match status" value="1"/>
</dbReference>
<keyword evidence="6" id="KW-1185">Reference proteome</keyword>
<organism evidence="5 6">
    <name type="scientific">Harryflintia acetispora</name>
    <dbReference type="NCBI Taxonomy" id="1849041"/>
    <lineage>
        <taxon>Bacteria</taxon>
        <taxon>Bacillati</taxon>
        <taxon>Bacillota</taxon>
        <taxon>Clostridia</taxon>
        <taxon>Eubacteriales</taxon>
        <taxon>Oscillospiraceae</taxon>
        <taxon>Harryflintia</taxon>
    </lineage>
</organism>
<dbReference type="Proteomes" id="UP000294682">
    <property type="component" value="Unassembled WGS sequence"/>
</dbReference>
<dbReference type="Pfam" id="PF00027">
    <property type="entry name" value="cNMP_binding"/>
    <property type="match status" value="1"/>
</dbReference>
<evidence type="ECO:0000313" key="6">
    <source>
        <dbReference type="Proteomes" id="UP000294682"/>
    </source>
</evidence>
<dbReference type="InterPro" id="IPR012318">
    <property type="entry name" value="HTH_CRP"/>
</dbReference>
<dbReference type="InterPro" id="IPR000595">
    <property type="entry name" value="cNMP-bd_dom"/>
</dbReference>
<gene>
    <name evidence="5" type="ORF">EDD78_10616</name>
</gene>
<keyword evidence="1" id="KW-0805">Transcription regulation</keyword>
<keyword evidence="3" id="KW-0804">Transcription</keyword>
<evidence type="ECO:0000313" key="5">
    <source>
        <dbReference type="EMBL" id="TCL43159.1"/>
    </source>
</evidence>
<dbReference type="InterPro" id="IPR036390">
    <property type="entry name" value="WH_DNA-bd_sf"/>
</dbReference>
<reference evidence="5 6" key="1">
    <citation type="submission" date="2019-03" db="EMBL/GenBank/DDBJ databases">
        <title>Genomic Encyclopedia of Type Strains, Phase IV (KMG-IV): sequencing the most valuable type-strain genomes for metagenomic binning, comparative biology and taxonomic classification.</title>
        <authorList>
            <person name="Goeker M."/>
        </authorList>
    </citation>
    <scope>NUCLEOTIDE SEQUENCE [LARGE SCALE GENOMIC DNA]</scope>
    <source>
        <strain evidence="5 6">DSM 100433</strain>
    </source>
</reference>
<protein>
    <submittedName>
        <fullName evidence="5">CRP/FNR family transcriptional regulator</fullName>
    </submittedName>
</protein>
<dbReference type="PROSITE" id="PS51063">
    <property type="entry name" value="HTH_CRP_2"/>
    <property type="match status" value="1"/>
</dbReference>
<dbReference type="SUPFAM" id="SSF51206">
    <property type="entry name" value="cAMP-binding domain-like"/>
    <property type="match status" value="1"/>
</dbReference>
<dbReference type="GO" id="GO:0005829">
    <property type="term" value="C:cytosol"/>
    <property type="evidence" value="ECO:0007669"/>
    <property type="project" value="TreeGrafter"/>
</dbReference>
<dbReference type="PRINTS" id="PR00034">
    <property type="entry name" value="HTHCRP"/>
</dbReference>
<dbReference type="AlphaFoldDB" id="A0A9X8Y877"/>
<dbReference type="Gene3D" id="1.10.10.10">
    <property type="entry name" value="Winged helix-like DNA-binding domain superfamily/Winged helix DNA-binding domain"/>
    <property type="match status" value="1"/>
</dbReference>